<name>A0AAV2E8B3_9ROSI</name>
<reference evidence="2 3" key="1">
    <citation type="submission" date="2024-04" db="EMBL/GenBank/DDBJ databases">
        <authorList>
            <person name="Fracassetti M."/>
        </authorList>
    </citation>
    <scope>NUCLEOTIDE SEQUENCE [LARGE SCALE GENOMIC DNA]</scope>
</reference>
<dbReference type="Proteomes" id="UP001497516">
    <property type="component" value="Chromosome 4"/>
</dbReference>
<feature type="region of interest" description="Disordered" evidence="1">
    <location>
        <begin position="138"/>
        <end position="185"/>
    </location>
</feature>
<evidence type="ECO:0000256" key="1">
    <source>
        <dbReference type="SAM" id="MobiDB-lite"/>
    </source>
</evidence>
<protein>
    <submittedName>
        <fullName evidence="2">Uncharacterized protein</fullName>
    </submittedName>
</protein>
<proteinExistence type="predicted"/>
<gene>
    <name evidence="2" type="ORF">LTRI10_LOCUS23496</name>
</gene>
<keyword evidence="3" id="KW-1185">Reference proteome</keyword>
<dbReference type="AlphaFoldDB" id="A0AAV2E8B3"/>
<accession>A0AAV2E8B3</accession>
<evidence type="ECO:0000313" key="3">
    <source>
        <dbReference type="Proteomes" id="UP001497516"/>
    </source>
</evidence>
<dbReference type="EMBL" id="OZ034817">
    <property type="protein sequence ID" value="CAL1382156.1"/>
    <property type="molecule type" value="Genomic_DNA"/>
</dbReference>
<feature type="compositionally biased region" description="Basic and acidic residues" evidence="1">
    <location>
        <begin position="139"/>
        <end position="155"/>
    </location>
</feature>
<sequence>MSADGVVYQEVVINDDDAVIMILQFLSNNGMRLAEVYVEPEVVGETHSHQYSYDDGFAGRYEWGGSSSNYERGGYTGGYELGGSLSNYGEGSSARGVTWEEYPQHAQPVPFVEPDNIQWHAWGPEWADIENTLRSGCTSHEREDDAGDAGHDDHPGPSCPFSSTDEGSEEDLRSVCEEEDTDEID</sequence>
<organism evidence="2 3">
    <name type="scientific">Linum trigynum</name>
    <dbReference type="NCBI Taxonomy" id="586398"/>
    <lineage>
        <taxon>Eukaryota</taxon>
        <taxon>Viridiplantae</taxon>
        <taxon>Streptophyta</taxon>
        <taxon>Embryophyta</taxon>
        <taxon>Tracheophyta</taxon>
        <taxon>Spermatophyta</taxon>
        <taxon>Magnoliopsida</taxon>
        <taxon>eudicotyledons</taxon>
        <taxon>Gunneridae</taxon>
        <taxon>Pentapetalae</taxon>
        <taxon>rosids</taxon>
        <taxon>fabids</taxon>
        <taxon>Malpighiales</taxon>
        <taxon>Linaceae</taxon>
        <taxon>Linum</taxon>
    </lineage>
</organism>
<evidence type="ECO:0000313" key="2">
    <source>
        <dbReference type="EMBL" id="CAL1382156.1"/>
    </source>
</evidence>